<dbReference type="RefSeq" id="WP_174139507.1">
    <property type="nucleotide sequence ID" value="NZ_JABUFE010000012.1"/>
</dbReference>
<accession>A0ABX2IWD9</accession>
<sequence length="97" mass="10752">MFKFLFRKRGEEVEATIETQRDAFERVIDELNDLIGKQGNKPKITVDPASGHISLALPGQLQDEALSLPSPEDKEEMIVDDNIDENDPPSEGSDKAA</sequence>
<feature type="compositionally biased region" description="Acidic residues" evidence="1">
    <location>
        <begin position="73"/>
        <end position="88"/>
    </location>
</feature>
<name>A0ABX2IWD9_9RHOB</name>
<dbReference type="EMBL" id="JABUFE010000012">
    <property type="protein sequence ID" value="NSX56351.1"/>
    <property type="molecule type" value="Genomic_DNA"/>
</dbReference>
<protein>
    <submittedName>
        <fullName evidence="2">Uncharacterized protein</fullName>
    </submittedName>
</protein>
<evidence type="ECO:0000313" key="3">
    <source>
        <dbReference type="Proteomes" id="UP000777935"/>
    </source>
</evidence>
<dbReference type="Proteomes" id="UP000777935">
    <property type="component" value="Unassembled WGS sequence"/>
</dbReference>
<evidence type="ECO:0000256" key="1">
    <source>
        <dbReference type="SAM" id="MobiDB-lite"/>
    </source>
</evidence>
<comment type="caution">
    <text evidence="2">The sequence shown here is derived from an EMBL/GenBank/DDBJ whole genome shotgun (WGS) entry which is preliminary data.</text>
</comment>
<feature type="region of interest" description="Disordered" evidence="1">
    <location>
        <begin position="71"/>
        <end position="97"/>
    </location>
</feature>
<keyword evidence="3" id="KW-1185">Reference proteome</keyword>
<reference evidence="2 3" key="1">
    <citation type="submission" date="2020-06" db="EMBL/GenBank/DDBJ databases">
        <title>Sulfitobacter algicola sp. nov., isolated from green algae.</title>
        <authorList>
            <person name="Wang C."/>
        </authorList>
    </citation>
    <scope>NUCLEOTIDE SEQUENCE [LARGE SCALE GENOMIC DNA]</scope>
    <source>
        <strain evidence="2 3">1151</strain>
    </source>
</reference>
<proteinExistence type="predicted"/>
<evidence type="ECO:0000313" key="2">
    <source>
        <dbReference type="EMBL" id="NSX56351.1"/>
    </source>
</evidence>
<organism evidence="2 3">
    <name type="scientific">Parasulfitobacter algicola</name>
    <dbReference type="NCBI Taxonomy" id="2614809"/>
    <lineage>
        <taxon>Bacteria</taxon>
        <taxon>Pseudomonadati</taxon>
        <taxon>Pseudomonadota</taxon>
        <taxon>Alphaproteobacteria</taxon>
        <taxon>Rhodobacterales</taxon>
        <taxon>Roseobacteraceae</taxon>
        <taxon>Parasulfitobacter</taxon>
    </lineage>
</organism>
<gene>
    <name evidence="2" type="ORF">HRQ87_16295</name>
</gene>